<proteinExistence type="predicted"/>
<organism evidence="1">
    <name type="scientific">marine metagenome</name>
    <dbReference type="NCBI Taxonomy" id="408172"/>
    <lineage>
        <taxon>unclassified sequences</taxon>
        <taxon>metagenomes</taxon>
        <taxon>ecological metagenomes</taxon>
    </lineage>
</organism>
<gene>
    <name evidence="1" type="ORF">METZ01_LOCUS88710</name>
</gene>
<sequence length="33" mass="3245">VVVDAAAGKGCESDTQGTITHVRTSQAAALVMG</sequence>
<reference evidence="1" key="1">
    <citation type="submission" date="2018-05" db="EMBL/GenBank/DDBJ databases">
        <authorList>
            <person name="Lanie J.A."/>
            <person name="Ng W.-L."/>
            <person name="Kazmierczak K.M."/>
            <person name="Andrzejewski T.M."/>
            <person name="Davidsen T.M."/>
            <person name="Wayne K.J."/>
            <person name="Tettelin H."/>
            <person name="Glass J.I."/>
            <person name="Rusch D."/>
            <person name="Podicherti R."/>
            <person name="Tsui H.-C.T."/>
            <person name="Winkler M.E."/>
        </authorList>
    </citation>
    <scope>NUCLEOTIDE SEQUENCE</scope>
</reference>
<feature type="non-terminal residue" evidence="1">
    <location>
        <position position="33"/>
    </location>
</feature>
<evidence type="ECO:0000313" key="1">
    <source>
        <dbReference type="EMBL" id="SVA35856.1"/>
    </source>
</evidence>
<dbReference type="EMBL" id="UINC01007961">
    <property type="protein sequence ID" value="SVA35856.1"/>
    <property type="molecule type" value="Genomic_DNA"/>
</dbReference>
<dbReference type="AlphaFoldDB" id="A0A381V637"/>
<protein>
    <submittedName>
        <fullName evidence="1">Uncharacterized protein</fullName>
    </submittedName>
</protein>
<name>A0A381V637_9ZZZZ</name>
<feature type="non-terminal residue" evidence="1">
    <location>
        <position position="1"/>
    </location>
</feature>
<accession>A0A381V637</accession>